<dbReference type="CDD" id="cd10170">
    <property type="entry name" value="ASKHA_NBD_HSP70"/>
    <property type="match status" value="1"/>
</dbReference>
<dbReference type="PANTHER" id="PTHR14187">
    <property type="entry name" value="ALPHA KINASE/ELONGATION FACTOR 2 KINASE"/>
    <property type="match status" value="1"/>
</dbReference>
<evidence type="ECO:0000313" key="2">
    <source>
        <dbReference type="Proteomes" id="UP001172102"/>
    </source>
</evidence>
<accession>A0AA40A271</accession>
<dbReference type="Gene3D" id="3.30.420.40">
    <property type="match status" value="1"/>
</dbReference>
<dbReference type="PANTHER" id="PTHR14187:SF5">
    <property type="entry name" value="HEAT SHOCK 70 KDA PROTEIN 12A"/>
    <property type="match status" value="1"/>
</dbReference>
<comment type="caution">
    <text evidence="1">The sequence shown here is derived from an EMBL/GenBank/DDBJ whole genome shotgun (WGS) entry which is preliminary data.</text>
</comment>
<dbReference type="AlphaFoldDB" id="A0AA40A271"/>
<proteinExistence type="predicted"/>
<organism evidence="1 2">
    <name type="scientific">Lasiosphaeris hirsuta</name>
    <dbReference type="NCBI Taxonomy" id="260670"/>
    <lineage>
        <taxon>Eukaryota</taxon>
        <taxon>Fungi</taxon>
        <taxon>Dikarya</taxon>
        <taxon>Ascomycota</taxon>
        <taxon>Pezizomycotina</taxon>
        <taxon>Sordariomycetes</taxon>
        <taxon>Sordariomycetidae</taxon>
        <taxon>Sordariales</taxon>
        <taxon>Lasiosphaeriaceae</taxon>
        <taxon>Lasiosphaeris</taxon>
    </lineage>
</organism>
<dbReference type="InterPro" id="IPR043129">
    <property type="entry name" value="ATPase_NBD"/>
</dbReference>
<sequence>MDVAEIIIGIDFGTTYSGVSWAVNAGTKSVHLITDWPDPKGIRKNYNSDKTPTLISYENGAPNKWGFQADSSEARRWFKLLLDPDHKYAKELVEMAEQHKEGEDGLNSAEDATANFLRELWFFSLDEIQERIPGGRSEDYSIKVILAVPAIWGQAAKENIKRLARQAGISEEIPISIVSEPEAAALAVIHDKTMAGERLEKGDIFVVCDAGGGTVDVISYKVNTSDPYPLKVDECAQGDGGLCGSAFLDIGFENWVKTKVGVEEYAQIGDESKAEMMRQFDNQVKRPYSGDKIPRIRSVELKGVKDKPEENIRDDTIYITGTALLTIFDHVCGQVVRLVESQIDEVESEDRQQVKVCVHRPMLNWQHRVAELTLIKSVLLVGGFGANKYLCRRLNDAMEARNSGIRVVQAERAWSSICRGATLWGLEHSARQREKGIQPTVGSRRARCSYGVRVEIPVDEKENKLKQDVDSDDSSSYNAARYQMIWLIEKGDRIQEGRRVHRSISERVELKWYHHLSISEQFFSHSLWYCQRDTPPTRFDDHTVFELCTLPISIRKAKLIRHAKGNGTKGNMRDVEFTLAVEMGSASLDFFVIYDKKKVERCVAEYR</sequence>
<evidence type="ECO:0008006" key="3">
    <source>
        <dbReference type="Google" id="ProtNLM"/>
    </source>
</evidence>
<dbReference type="SUPFAM" id="SSF53067">
    <property type="entry name" value="Actin-like ATPase domain"/>
    <property type="match status" value="2"/>
</dbReference>
<name>A0AA40A271_9PEZI</name>
<reference evidence="1" key="1">
    <citation type="submission" date="2023-06" db="EMBL/GenBank/DDBJ databases">
        <title>Genome-scale phylogeny and comparative genomics of the fungal order Sordariales.</title>
        <authorList>
            <consortium name="Lawrence Berkeley National Laboratory"/>
            <person name="Hensen N."/>
            <person name="Bonometti L."/>
            <person name="Westerberg I."/>
            <person name="Brannstrom I.O."/>
            <person name="Guillou S."/>
            <person name="Cros-Aarteil S."/>
            <person name="Calhoun S."/>
            <person name="Haridas S."/>
            <person name="Kuo A."/>
            <person name="Mondo S."/>
            <person name="Pangilinan J."/>
            <person name="Riley R."/>
            <person name="Labutti K."/>
            <person name="Andreopoulos B."/>
            <person name="Lipzen A."/>
            <person name="Chen C."/>
            <person name="Yanf M."/>
            <person name="Daum C."/>
            <person name="Ng V."/>
            <person name="Clum A."/>
            <person name="Steindorff A."/>
            <person name="Ohm R."/>
            <person name="Martin F."/>
            <person name="Silar P."/>
            <person name="Natvig D."/>
            <person name="Lalanne C."/>
            <person name="Gautier V."/>
            <person name="Ament-Velasquez S.L."/>
            <person name="Kruys A."/>
            <person name="Hutchinson M.I."/>
            <person name="Powell A.J."/>
            <person name="Barry K."/>
            <person name="Miller A.N."/>
            <person name="Grigoriev I.V."/>
            <person name="Debuchy R."/>
            <person name="Gladieux P."/>
            <person name="Thoren M.H."/>
            <person name="Johannesson H."/>
        </authorList>
    </citation>
    <scope>NUCLEOTIDE SEQUENCE</scope>
    <source>
        <strain evidence="1">SMH4607-1</strain>
    </source>
</reference>
<gene>
    <name evidence="1" type="ORF">B0H67DRAFT_685958</name>
</gene>
<dbReference type="EMBL" id="JAUKUA010000006">
    <property type="protein sequence ID" value="KAK0707694.1"/>
    <property type="molecule type" value="Genomic_DNA"/>
</dbReference>
<keyword evidence="2" id="KW-1185">Reference proteome</keyword>
<dbReference type="Proteomes" id="UP001172102">
    <property type="component" value="Unassembled WGS sequence"/>
</dbReference>
<protein>
    <recommendedName>
        <fullName evidence="3">Actin-like ATPase domain-containing protein</fullName>
    </recommendedName>
</protein>
<evidence type="ECO:0000313" key="1">
    <source>
        <dbReference type="EMBL" id="KAK0707694.1"/>
    </source>
</evidence>